<dbReference type="Gene3D" id="1.10.510.10">
    <property type="entry name" value="Transferase(Phosphotransferase) domain 1"/>
    <property type="match status" value="1"/>
</dbReference>
<evidence type="ECO:0000256" key="6">
    <source>
        <dbReference type="ARBA" id="ARBA00022840"/>
    </source>
</evidence>
<accession>A0ABV5TCE5</accession>
<dbReference type="InterPro" id="IPR011009">
    <property type="entry name" value="Kinase-like_dom_sf"/>
</dbReference>
<evidence type="ECO:0000256" key="4">
    <source>
        <dbReference type="ARBA" id="ARBA00022741"/>
    </source>
</evidence>
<dbReference type="CDD" id="cd14014">
    <property type="entry name" value="STKc_PknB_like"/>
    <property type="match status" value="1"/>
</dbReference>
<dbReference type="GO" id="GO:0004674">
    <property type="term" value="F:protein serine/threonine kinase activity"/>
    <property type="evidence" value="ECO:0007669"/>
    <property type="project" value="UniProtKB-EC"/>
</dbReference>
<dbReference type="EMBL" id="JBHMBS010000004">
    <property type="protein sequence ID" value="MFB9675991.1"/>
    <property type="molecule type" value="Genomic_DNA"/>
</dbReference>
<feature type="domain" description="Protein kinase" evidence="7">
    <location>
        <begin position="8"/>
        <end position="270"/>
    </location>
</feature>
<dbReference type="Proteomes" id="UP001589610">
    <property type="component" value="Unassembled WGS sequence"/>
</dbReference>
<evidence type="ECO:0000259" key="7">
    <source>
        <dbReference type="PROSITE" id="PS50011"/>
    </source>
</evidence>
<dbReference type="RefSeq" id="WP_344748648.1">
    <property type="nucleotide sequence ID" value="NZ_BAAAWW010000164.1"/>
</dbReference>
<sequence length="301" mass="32819">MRTIADRYRLTAPIARGGMGTVWQGSDLRLNRPVAVKLIYQDDLVAKNDATRRFYREARITARLRHPGVPVVYDFGSEGGEFFIVLEYLEGHMIADLIAERSPLPVSWVALIGAQVCAVLTAAHGAGLLHRDIKPANLVMCPDGTVKVIDFGVATALGAKEFSQITQSGQVPGTVRYMAPELVDGAEASRSSDLYTVGCLLYELLTGSRPFASKDLLTEIDRSRRESPPDLGRPDVSHELEGLTLRLLAKSPEQRPDSALAVFEGLMPLVRDLPPLPGLISKELQADPVHMYATAIRHIGG</sequence>
<dbReference type="Pfam" id="PF00069">
    <property type="entry name" value="Pkinase"/>
    <property type="match status" value="1"/>
</dbReference>
<dbReference type="Gene3D" id="3.30.200.20">
    <property type="entry name" value="Phosphorylase Kinase, domain 1"/>
    <property type="match status" value="1"/>
</dbReference>
<keyword evidence="3 8" id="KW-0808">Transferase</keyword>
<name>A0ABV5TCE5_9ACTN</name>
<keyword evidence="4" id="KW-0547">Nucleotide-binding</keyword>
<keyword evidence="9" id="KW-1185">Reference proteome</keyword>
<dbReference type="PANTHER" id="PTHR43289">
    <property type="entry name" value="MITOGEN-ACTIVATED PROTEIN KINASE KINASE KINASE 20-RELATED"/>
    <property type="match status" value="1"/>
</dbReference>
<gene>
    <name evidence="8" type="ORF">ACFFRH_10870</name>
</gene>
<evidence type="ECO:0000256" key="3">
    <source>
        <dbReference type="ARBA" id="ARBA00022679"/>
    </source>
</evidence>
<comment type="caution">
    <text evidence="8">The sequence shown here is derived from an EMBL/GenBank/DDBJ whole genome shotgun (WGS) entry which is preliminary data.</text>
</comment>
<dbReference type="PROSITE" id="PS00108">
    <property type="entry name" value="PROTEIN_KINASE_ST"/>
    <property type="match status" value="1"/>
</dbReference>
<evidence type="ECO:0000256" key="1">
    <source>
        <dbReference type="ARBA" id="ARBA00012513"/>
    </source>
</evidence>
<evidence type="ECO:0000256" key="5">
    <source>
        <dbReference type="ARBA" id="ARBA00022777"/>
    </source>
</evidence>
<evidence type="ECO:0000256" key="2">
    <source>
        <dbReference type="ARBA" id="ARBA00022527"/>
    </source>
</evidence>
<evidence type="ECO:0000313" key="8">
    <source>
        <dbReference type="EMBL" id="MFB9675991.1"/>
    </source>
</evidence>
<evidence type="ECO:0000313" key="9">
    <source>
        <dbReference type="Proteomes" id="UP001589610"/>
    </source>
</evidence>
<dbReference type="EC" id="2.7.11.1" evidence="1"/>
<keyword evidence="2" id="KW-0723">Serine/threonine-protein kinase</keyword>
<protein>
    <recommendedName>
        <fullName evidence="1">non-specific serine/threonine protein kinase</fullName>
        <ecNumber evidence="1">2.7.11.1</ecNumber>
    </recommendedName>
</protein>
<keyword evidence="5 8" id="KW-0418">Kinase</keyword>
<dbReference type="PANTHER" id="PTHR43289:SF6">
    <property type="entry name" value="SERINE_THREONINE-PROTEIN KINASE NEKL-3"/>
    <property type="match status" value="1"/>
</dbReference>
<dbReference type="InterPro" id="IPR000719">
    <property type="entry name" value="Prot_kinase_dom"/>
</dbReference>
<proteinExistence type="predicted"/>
<reference evidence="8 9" key="1">
    <citation type="submission" date="2024-09" db="EMBL/GenBank/DDBJ databases">
        <authorList>
            <person name="Sun Q."/>
            <person name="Mori K."/>
        </authorList>
    </citation>
    <scope>NUCLEOTIDE SEQUENCE [LARGE SCALE GENOMIC DNA]</scope>
    <source>
        <strain evidence="8 9">JCM 3028</strain>
    </source>
</reference>
<keyword evidence="6" id="KW-0067">ATP-binding</keyword>
<dbReference type="SMART" id="SM00220">
    <property type="entry name" value="S_TKc"/>
    <property type="match status" value="1"/>
</dbReference>
<organism evidence="8 9">
    <name type="scientific">Streptosporangium vulgare</name>
    <dbReference type="NCBI Taxonomy" id="46190"/>
    <lineage>
        <taxon>Bacteria</taxon>
        <taxon>Bacillati</taxon>
        <taxon>Actinomycetota</taxon>
        <taxon>Actinomycetes</taxon>
        <taxon>Streptosporangiales</taxon>
        <taxon>Streptosporangiaceae</taxon>
        <taxon>Streptosporangium</taxon>
    </lineage>
</organism>
<dbReference type="PROSITE" id="PS50011">
    <property type="entry name" value="PROTEIN_KINASE_DOM"/>
    <property type="match status" value="1"/>
</dbReference>
<dbReference type="InterPro" id="IPR008271">
    <property type="entry name" value="Ser/Thr_kinase_AS"/>
</dbReference>
<dbReference type="SUPFAM" id="SSF56112">
    <property type="entry name" value="Protein kinase-like (PK-like)"/>
    <property type="match status" value="1"/>
</dbReference>